<organism evidence="1 2">
    <name type="scientific">Runella aurantiaca</name>
    <dbReference type="NCBI Taxonomy" id="2282308"/>
    <lineage>
        <taxon>Bacteria</taxon>
        <taxon>Pseudomonadati</taxon>
        <taxon>Bacteroidota</taxon>
        <taxon>Cytophagia</taxon>
        <taxon>Cytophagales</taxon>
        <taxon>Spirosomataceae</taxon>
        <taxon>Runella</taxon>
    </lineage>
</organism>
<dbReference type="RefSeq" id="WP_114461641.1">
    <property type="nucleotide sequence ID" value="NZ_QPIW01000010.1"/>
</dbReference>
<evidence type="ECO:0000313" key="1">
    <source>
        <dbReference type="EMBL" id="RDB05254.1"/>
    </source>
</evidence>
<comment type="caution">
    <text evidence="1">The sequence shown here is derived from an EMBL/GenBank/DDBJ whole genome shotgun (WGS) entry which is preliminary data.</text>
</comment>
<gene>
    <name evidence="1" type="ORF">DVG78_13705</name>
</gene>
<dbReference type="AlphaFoldDB" id="A0A369IDE5"/>
<dbReference type="Proteomes" id="UP000253141">
    <property type="component" value="Unassembled WGS sequence"/>
</dbReference>
<proteinExistence type="predicted"/>
<protein>
    <submittedName>
        <fullName evidence="1">Uncharacterized protein</fullName>
    </submittedName>
</protein>
<sequence length="107" mass="12530">MALGIFWQKFVSMPFLHCHPVSSNCAKTEDELYHFDASLKNGKAWLWDNLFMVLGKANNDKDDKPIDSILKPDSPDYDPFRLLEYDYELDELIPNLGLHEDEQKRIQ</sequence>
<accession>A0A369IDE5</accession>
<evidence type="ECO:0000313" key="2">
    <source>
        <dbReference type="Proteomes" id="UP000253141"/>
    </source>
</evidence>
<keyword evidence="2" id="KW-1185">Reference proteome</keyword>
<dbReference type="EMBL" id="QPIW01000010">
    <property type="protein sequence ID" value="RDB05254.1"/>
    <property type="molecule type" value="Genomic_DNA"/>
</dbReference>
<reference evidence="1 2" key="1">
    <citation type="submission" date="2018-07" db="EMBL/GenBank/DDBJ databases">
        <title>Genome analysis of Runella aurantiaca.</title>
        <authorList>
            <person name="Yang X."/>
        </authorList>
    </citation>
    <scope>NUCLEOTIDE SEQUENCE [LARGE SCALE GENOMIC DNA]</scope>
    <source>
        <strain evidence="1 2">YX9</strain>
    </source>
</reference>
<name>A0A369IDE5_9BACT</name>